<dbReference type="OrthoDB" id="683240at2759"/>
<sequence>MLRCNLSALAPSLAAAQAHEVIVSGGGLVGAAMMASLQQLRSHLHRSSVSQAGGSVASLLSSQLARLMLVDSGRRPVYDASDVMHKLRAVSITPVSSKIMDSLGVWDRLTTKHPFYRIAVRHEQANSPFLGAGGRSSSFFMTAVLGDSTSREPLLDFTDLRKPVGFMCFNAELNSCMMDVVEAQQRALVGNETAHDTLYFGAHLEEVHIPNQDTLAGPWGSARLIAGEADIEVSFGLLLGCEGRNSSLRSVLSAPSLQHDYAQTAFVCTARLEKADDSNVCCFQNFFRDGKIIALLPTSEDTANIVLSTTPQHARELLASTQEDLITELNRRLCAFAPNDIPKIVEVPQTTTPDGKIRRAQASFPLKLNVTTTPYAPRAILLGDAAHSIHPFAGQGLNLGIYDLCALTSVLEQAIRSGQDIGSSVAVGQLFAGHMLSHTAPVIAGMEVVQKLAHCTPGLASAGMKALNTVPVLSALAKDAIMQVSSGALFAAQHDCFLLR</sequence>
<dbReference type="GO" id="GO:0071949">
    <property type="term" value="F:FAD binding"/>
    <property type="evidence" value="ECO:0007669"/>
    <property type="project" value="InterPro"/>
</dbReference>
<name>A0A836I2E2_9TRYP</name>
<dbReference type="Pfam" id="PF01494">
    <property type="entry name" value="FAD_binding_3"/>
    <property type="match status" value="1"/>
</dbReference>
<dbReference type="InterPro" id="IPR036188">
    <property type="entry name" value="FAD/NAD-bd_sf"/>
</dbReference>
<dbReference type="FunFam" id="3.50.50.60:FF:000402">
    <property type="entry name" value="Flavoprotein monooxygenase, putative"/>
    <property type="match status" value="1"/>
</dbReference>
<dbReference type="PANTHER" id="PTHR43876:SF7">
    <property type="entry name" value="UBIQUINONE BIOSYNTHESIS MONOOXYGENASE COQ6, MITOCHONDRIAL"/>
    <property type="match status" value="1"/>
</dbReference>
<dbReference type="Gene3D" id="3.50.50.60">
    <property type="entry name" value="FAD/NAD(P)-binding domain"/>
    <property type="match status" value="2"/>
</dbReference>
<evidence type="ECO:0000259" key="1">
    <source>
        <dbReference type="Pfam" id="PF01494"/>
    </source>
</evidence>
<dbReference type="SUPFAM" id="SSF51905">
    <property type="entry name" value="FAD/NAD(P)-binding domain"/>
    <property type="match status" value="1"/>
</dbReference>
<dbReference type="InterPro" id="IPR002938">
    <property type="entry name" value="FAD-bd"/>
</dbReference>
<dbReference type="AlphaFoldDB" id="A0A836I2E2"/>
<keyword evidence="3" id="KW-1185">Reference proteome</keyword>
<accession>A0A836I2E2</accession>
<dbReference type="Proteomes" id="UP000673552">
    <property type="component" value="Unassembled WGS sequence"/>
</dbReference>
<evidence type="ECO:0000313" key="3">
    <source>
        <dbReference type="Proteomes" id="UP000673552"/>
    </source>
</evidence>
<gene>
    <name evidence="2" type="ORF">LSCM1_08034</name>
</gene>
<reference evidence="3" key="2">
    <citation type="journal article" date="2021" name="Sci. Data">
        <title>Chromosome-scale genome sequencing, assembly and annotation of six genomes from subfamily Leishmaniinae.</title>
        <authorList>
            <person name="Almutairi H."/>
            <person name="Urbaniak M.D."/>
            <person name="Bates M.D."/>
            <person name="Jariyapan N."/>
            <person name="Kwakye-Nuako G."/>
            <person name="Thomaz Soccol V."/>
            <person name="Al-Salem W.S."/>
            <person name="Dillon R.J."/>
            <person name="Bates P.A."/>
            <person name="Gatherer D."/>
        </authorList>
    </citation>
    <scope>NUCLEOTIDE SEQUENCE [LARGE SCALE GENOMIC DNA]</scope>
</reference>
<evidence type="ECO:0000313" key="2">
    <source>
        <dbReference type="EMBL" id="KAG5486778.1"/>
    </source>
</evidence>
<dbReference type="PANTHER" id="PTHR43876">
    <property type="entry name" value="UBIQUINONE BIOSYNTHESIS MONOOXYGENASE COQ6, MITOCHONDRIAL"/>
    <property type="match status" value="1"/>
</dbReference>
<comment type="caution">
    <text evidence="2">The sequence shown here is derived from an EMBL/GenBank/DDBJ whole genome shotgun (WGS) entry which is preliminary data.</text>
</comment>
<protein>
    <recommendedName>
        <fullName evidence="1">FAD-binding domain-containing protein</fullName>
    </recommendedName>
</protein>
<feature type="domain" description="FAD-binding" evidence="1">
    <location>
        <begin position="52"/>
        <end position="416"/>
    </location>
</feature>
<dbReference type="PRINTS" id="PR00420">
    <property type="entry name" value="RNGMNOXGNASE"/>
</dbReference>
<organism evidence="2 3">
    <name type="scientific">Leishmania martiniquensis</name>
    <dbReference type="NCBI Taxonomy" id="1580590"/>
    <lineage>
        <taxon>Eukaryota</taxon>
        <taxon>Discoba</taxon>
        <taxon>Euglenozoa</taxon>
        <taxon>Kinetoplastea</taxon>
        <taxon>Metakinetoplastina</taxon>
        <taxon>Trypanosomatida</taxon>
        <taxon>Trypanosomatidae</taxon>
        <taxon>Leishmaniinae</taxon>
        <taxon>Leishmania</taxon>
    </lineage>
</organism>
<dbReference type="EMBL" id="JAFEUZ010000006">
    <property type="protein sequence ID" value="KAG5486778.1"/>
    <property type="molecule type" value="Genomic_DNA"/>
</dbReference>
<dbReference type="KEGG" id="lmat:92517891"/>
<dbReference type="GeneID" id="92517891"/>
<proteinExistence type="predicted"/>
<dbReference type="GO" id="GO:0005739">
    <property type="term" value="C:mitochondrion"/>
    <property type="evidence" value="ECO:0007669"/>
    <property type="project" value="TreeGrafter"/>
</dbReference>
<dbReference type="RefSeq" id="XP_067181235.1">
    <property type="nucleotide sequence ID" value="XM_067325379.1"/>
</dbReference>
<dbReference type="InterPro" id="IPR051205">
    <property type="entry name" value="UbiH/COQ6_monooxygenase"/>
</dbReference>
<reference evidence="3" key="1">
    <citation type="journal article" date="2021" name="Microbiol. Resour. Announc.">
        <title>LGAAP: Leishmaniinae Genome Assembly and Annotation Pipeline.</title>
        <authorList>
            <person name="Almutairi H."/>
            <person name="Urbaniak M.D."/>
            <person name="Bates M.D."/>
            <person name="Jariyapan N."/>
            <person name="Kwakye-Nuako G."/>
            <person name="Thomaz-Soccol V."/>
            <person name="Al-Salem W.S."/>
            <person name="Dillon R.J."/>
            <person name="Bates P.A."/>
            <person name="Gatherer D."/>
        </authorList>
    </citation>
    <scope>NUCLEOTIDE SEQUENCE [LARGE SCALE GENOMIC DNA]</scope>
</reference>